<proteinExistence type="predicted"/>
<keyword evidence="6" id="KW-0067">ATP-binding</keyword>
<evidence type="ECO:0000256" key="5">
    <source>
        <dbReference type="ARBA" id="ARBA00022801"/>
    </source>
</evidence>
<reference evidence="13" key="1">
    <citation type="journal article" date="2020" name="Stud. Mycol.">
        <title>101 Dothideomycetes genomes: a test case for predicting lifestyles and emergence of pathogens.</title>
        <authorList>
            <person name="Haridas S."/>
            <person name="Albert R."/>
            <person name="Binder M."/>
            <person name="Bloem J."/>
            <person name="Labutti K."/>
            <person name="Salamov A."/>
            <person name="Andreopoulos B."/>
            <person name="Baker S."/>
            <person name="Barry K."/>
            <person name="Bills G."/>
            <person name="Bluhm B."/>
            <person name="Cannon C."/>
            <person name="Castanera R."/>
            <person name="Culley D."/>
            <person name="Daum C."/>
            <person name="Ezra D."/>
            <person name="Gonzalez J."/>
            <person name="Henrissat B."/>
            <person name="Kuo A."/>
            <person name="Liang C."/>
            <person name="Lipzen A."/>
            <person name="Lutzoni F."/>
            <person name="Magnuson J."/>
            <person name="Mondo S."/>
            <person name="Nolan M."/>
            <person name="Ohm R."/>
            <person name="Pangilinan J."/>
            <person name="Park H.-J."/>
            <person name="Ramirez L."/>
            <person name="Alfaro M."/>
            <person name="Sun H."/>
            <person name="Tritt A."/>
            <person name="Yoshinaga Y."/>
            <person name="Zwiers L.-H."/>
            <person name="Turgeon B."/>
            <person name="Goodwin S."/>
            <person name="Spatafora J."/>
            <person name="Crous P."/>
            <person name="Grigoriev I."/>
        </authorList>
    </citation>
    <scope>NUCLEOTIDE SEQUENCE</scope>
    <source>
        <strain evidence="13">CBS 161.51</strain>
    </source>
</reference>
<sequence>MNFTFSPTYVDWASAHQMTQLSRELRAVTFDQTTTSATSLARIRDSDPKSDECDVETGVVAPFNFQKWYCKTPLIYKPNFRGKYFRHSGRVFHWSNSQRASICGEGIDRSIVPRCFGCNTKPIKDLLHEIKGFSLTKEGSRTSLSFASAGLFGLNIYCVSLSEVGLSGSHLTTLFGNLPERCIILLEDIDSSGLRCEGNCSSVRLYRGIDADLATGAKAVAEGQNQSLISLAGLLSRARNPNQDLLNVIDGAASQELTRAAQGRVLVMTKNLLETLDSALIRPGRVDFQVRFTLATREQIRDIYHRMYNDEESTLGVIDPKTNTCDSFTGQDDLCFDLRPSNATVTNLRSKELEELAGLFASKLPEDTFSPADIQGYLLERKKDPERALGEVEG</sequence>
<dbReference type="GO" id="GO:0016787">
    <property type="term" value="F:hydrolase activity"/>
    <property type="evidence" value="ECO:0007669"/>
    <property type="project" value="UniProtKB-KW"/>
</dbReference>
<keyword evidence="14" id="KW-1185">Reference proteome</keyword>
<dbReference type="Proteomes" id="UP000800038">
    <property type="component" value="Unassembled WGS sequence"/>
</dbReference>
<evidence type="ECO:0000256" key="7">
    <source>
        <dbReference type="ARBA" id="ARBA00022989"/>
    </source>
</evidence>
<accession>A0A6A5S827</accession>
<evidence type="ECO:0000313" key="13">
    <source>
        <dbReference type="EMBL" id="KAF1936202.1"/>
    </source>
</evidence>
<dbReference type="InterPro" id="IPR050747">
    <property type="entry name" value="Mitochondrial_chaperone_BCS1"/>
</dbReference>
<evidence type="ECO:0000256" key="3">
    <source>
        <dbReference type="ARBA" id="ARBA00022692"/>
    </source>
</evidence>
<evidence type="ECO:0000313" key="14">
    <source>
        <dbReference type="Proteomes" id="UP000800038"/>
    </source>
</evidence>
<name>A0A6A5S827_9PLEO</name>
<evidence type="ECO:0000256" key="6">
    <source>
        <dbReference type="ARBA" id="ARBA00022840"/>
    </source>
</evidence>
<dbReference type="GO" id="GO:0005739">
    <property type="term" value="C:mitochondrion"/>
    <property type="evidence" value="ECO:0007669"/>
    <property type="project" value="UniProtKB-SubCell"/>
</dbReference>
<keyword evidence="3" id="KW-0812">Transmembrane</keyword>
<dbReference type="InterPro" id="IPR057495">
    <property type="entry name" value="AAA_lid_BCS1"/>
</dbReference>
<dbReference type="SUPFAM" id="SSF52540">
    <property type="entry name" value="P-loop containing nucleoside triphosphate hydrolases"/>
    <property type="match status" value="1"/>
</dbReference>
<dbReference type="GO" id="GO:0016020">
    <property type="term" value="C:membrane"/>
    <property type="evidence" value="ECO:0007669"/>
    <property type="project" value="UniProtKB-SubCell"/>
</dbReference>
<keyword evidence="9" id="KW-0472">Membrane</keyword>
<comment type="catalytic activity">
    <reaction evidence="10">
        <text>ATP + H2O = ADP + phosphate + H(+)</text>
        <dbReference type="Rhea" id="RHEA:13065"/>
        <dbReference type="ChEBI" id="CHEBI:15377"/>
        <dbReference type="ChEBI" id="CHEBI:15378"/>
        <dbReference type="ChEBI" id="CHEBI:30616"/>
        <dbReference type="ChEBI" id="CHEBI:43474"/>
        <dbReference type="ChEBI" id="CHEBI:456216"/>
    </reaction>
    <physiologicalReaction direction="left-to-right" evidence="10">
        <dbReference type="Rhea" id="RHEA:13066"/>
    </physiologicalReaction>
</comment>
<dbReference type="EMBL" id="ML976204">
    <property type="protein sequence ID" value="KAF1936202.1"/>
    <property type="molecule type" value="Genomic_DNA"/>
</dbReference>
<feature type="domain" description="BCS1 N-terminal" evidence="11">
    <location>
        <begin position="10"/>
        <end position="146"/>
    </location>
</feature>
<keyword evidence="4" id="KW-0547">Nucleotide-binding</keyword>
<dbReference type="Pfam" id="PF08740">
    <property type="entry name" value="BCS1_N"/>
    <property type="match status" value="1"/>
</dbReference>
<evidence type="ECO:0000259" key="12">
    <source>
        <dbReference type="Pfam" id="PF25426"/>
    </source>
</evidence>
<dbReference type="AlphaFoldDB" id="A0A6A5S827"/>
<evidence type="ECO:0000256" key="10">
    <source>
        <dbReference type="ARBA" id="ARBA00048778"/>
    </source>
</evidence>
<evidence type="ECO:0000256" key="4">
    <source>
        <dbReference type="ARBA" id="ARBA00022741"/>
    </source>
</evidence>
<keyword evidence="5" id="KW-0378">Hydrolase</keyword>
<organism evidence="13 14">
    <name type="scientific">Clathrospora elynae</name>
    <dbReference type="NCBI Taxonomy" id="706981"/>
    <lineage>
        <taxon>Eukaryota</taxon>
        <taxon>Fungi</taxon>
        <taxon>Dikarya</taxon>
        <taxon>Ascomycota</taxon>
        <taxon>Pezizomycotina</taxon>
        <taxon>Dothideomycetes</taxon>
        <taxon>Pleosporomycetidae</taxon>
        <taxon>Pleosporales</taxon>
        <taxon>Diademaceae</taxon>
        <taxon>Clathrospora</taxon>
    </lineage>
</organism>
<evidence type="ECO:0000256" key="9">
    <source>
        <dbReference type="ARBA" id="ARBA00023136"/>
    </source>
</evidence>
<feature type="domain" description="Mitochondrial chaperone BCS1-like ATPase lid" evidence="12">
    <location>
        <begin position="297"/>
        <end position="393"/>
    </location>
</feature>
<gene>
    <name evidence="13" type="ORF">EJ02DRAFT_470627</name>
</gene>
<dbReference type="PANTHER" id="PTHR23070">
    <property type="entry name" value="BCS1 AAA-TYPE ATPASE"/>
    <property type="match status" value="1"/>
</dbReference>
<evidence type="ECO:0000256" key="1">
    <source>
        <dbReference type="ARBA" id="ARBA00004173"/>
    </source>
</evidence>
<evidence type="ECO:0000259" key="11">
    <source>
        <dbReference type="Pfam" id="PF08740"/>
    </source>
</evidence>
<dbReference type="OrthoDB" id="10251412at2759"/>
<dbReference type="GO" id="GO:0005524">
    <property type="term" value="F:ATP binding"/>
    <property type="evidence" value="ECO:0007669"/>
    <property type="project" value="UniProtKB-KW"/>
</dbReference>
<dbReference type="InterPro" id="IPR014851">
    <property type="entry name" value="BCS1_N"/>
</dbReference>
<dbReference type="InterPro" id="IPR027417">
    <property type="entry name" value="P-loop_NTPase"/>
</dbReference>
<keyword evidence="7" id="KW-1133">Transmembrane helix</keyword>
<dbReference type="Gene3D" id="3.40.50.300">
    <property type="entry name" value="P-loop containing nucleotide triphosphate hydrolases"/>
    <property type="match status" value="1"/>
</dbReference>
<protein>
    <submittedName>
        <fullName evidence="13">Uncharacterized protein</fullName>
    </submittedName>
</protein>
<keyword evidence="8" id="KW-0496">Mitochondrion</keyword>
<evidence type="ECO:0000256" key="8">
    <source>
        <dbReference type="ARBA" id="ARBA00023128"/>
    </source>
</evidence>
<evidence type="ECO:0000256" key="2">
    <source>
        <dbReference type="ARBA" id="ARBA00004370"/>
    </source>
</evidence>
<dbReference type="Pfam" id="PF25426">
    <property type="entry name" value="AAA_lid_BCS1"/>
    <property type="match status" value="1"/>
</dbReference>
<comment type="subcellular location">
    <subcellularLocation>
        <location evidence="2">Membrane</location>
    </subcellularLocation>
    <subcellularLocation>
        <location evidence="1">Mitochondrion</location>
    </subcellularLocation>
</comment>